<name>A0A2Z6ZRL6_9LAMI</name>
<proteinExistence type="predicted"/>
<feature type="region of interest" description="Disordered" evidence="1">
    <location>
        <begin position="56"/>
        <end position="78"/>
    </location>
</feature>
<dbReference type="Proteomes" id="UP000250235">
    <property type="component" value="Unassembled WGS sequence"/>
</dbReference>
<dbReference type="EMBL" id="KV193198">
    <property type="protein sequence ID" value="KZT75784.1"/>
    <property type="molecule type" value="Genomic_DNA"/>
</dbReference>
<organism evidence="2 3">
    <name type="scientific">Dorcoceras hygrometricum</name>
    <dbReference type="NCBI Taxonomy" id="472368"/>
    <lineage>
        <taxon>Eukaryota</taxon>
        <taxon>Viridiplantae</taxon>
        <taxon>Streptophyta</taxon>
        <taxon>Embryophyta</taxon>
        <taxon>Tracheophyta</taxon>
        <taxon>Spermatophyta</taxon>
        <taxon>Magnoliopsida</taxon>
        <taxon>eudicotyledons</taxon>
        <taxon>Gunneridae</taxon>
        <taxon>Pentapetalae</taxon>
        <taxon>asterids</taxon>
        <taxon>lamiids</taxon>
        <taxon>Lamiales</taxon>
        <taxon>Gesneriaceae</taxon>
        <taxon>Didymocarpoideae</taxon>
        <taxon>Trichosporeae</taxon>
        <taxon>Loxocarpinae</taxon>
        <taxon>Dorcoceras</taxon>
    </lineage>
</organism>
<reference evidence="2 3" key="1">
    <citation type="journal article" date="2015" name="Proc. Natl. Acad. Sci. U.S.A.">
        <title>The resurrection genome of Boea hygrometrica: A blueprint for survival of dehydration.</title>
        <authorList>
            <person name="Xiao L."/>
            <person name="Yang G."/>
            <person name="Zhang L."/>
            <person name="Yang X."/>
            <person name="Zhao S."/>
            <person name="Ji Z."/>
            <person name="Zhou Q."/>
            <person name="Hu M."/>
            <person name="Wang Y."/>
            <person name="Chen M."/>
            <person name="Xu Y."/>
            <person name="Jin H."/>
            <person name="Xiao X."/>
            <person name="Hu G."/>
            <person name="Bao F."/>
            <person name="Hu Y."/>
            <person name="Wan P."/>
            <person name="Li L."/>
            <person name="Deng X."/>
            <person name="Kuang T."/>
            <person name="Xiang C."/>
            <person name="Zhu J.K."/>
            <person name="Oliver M.J."/>
            <person name="He Y."/>
        </authorList>
    </citation>
    <scope>NUCLEOTIDE SEQUENCE [LARGE SCALE GENOMIC DNA]</scope>
    <source>
        <strain evidence="3">cv. XS01</strain>
    </source>
</reference>
<dbReference type="AlphaFoldDB" id="A0A2Z6ZRL6"/>
<feature type="compositionally biased region" description="Basic residues" evidence="1">
    <location>
        <begin position="56"/>
        <end position="67"/>
    </location>
</feature>
<protein>
    <submittedName>
        <fullName evidence="2">Uncharacterized protein</fullName>
    </submittedName>
</protein>
<evidence type="ECO:0000313" key="3">
    <source>
        <dbReference type="Proteomes" id="UP000250235"/>
    </source>
</evidence>
<gene>
    <name evidence="2" type="ORF">F511_47191</name>
</gene>
<evidence type="ECO:0000256" key="1">
    <source>
        <dbReference type="SAM" id="MobiDB-lite"/>
    </source>
</evidence>
<accession>A0A2Z6ZRL6</accession>
<sequence length="78" mass="9340">MMLRRCAHDGRPLHSWLRRWALAGRTKRRDVLRDGGVRRVRHARLSCGVRPCVARKVSKRRRRRPPLRRIYDESPVMS</sequence>
<keyword evidence="3" id="KW-1185">Reference proteome</keyword>
<evidence type="ECO:0000313" key="2">
    <source>
        <dbReference type="EMBL" id="KZT75784.1"/>
    </source>
</evidence>